<evidence type="ECO:0000313" key="1">
    <source>
        <dbReference type="EMBL" id="KXB40124.1"/>
    </source>
</evidence>
<proteinExistence type="predicted"/>
<comment type="caution">
    <text evidence="1">The sequence shown here is derived from an EMBL/GenBank/DDBJ whole genome shotgun (WGS) entry which is preliminary data.</text>
</comment>
<protein>
    <recommendedName>
        <fullName evidence="3">LysR substrate-binding domain-containing protein</fullName>
    </recommendedName>
</protein>
<keyword evidence="2" id="KW-1185">Reference proteome</keyword>
<gene>
    <name evidence="1" type="ORF">HMPREF1872_00934</name>
</gene>
<dbReference type="OrthoDB" id="1928845at2"/>
<sequence>MKELILICIVAFVFIVGYLIMRKVDMFLAENNLQTKEHSTFSSLRIGFETFDLVDQSAELLEHFSKKAPSCEIILFYGSAEKIEKGLKNQELDFGFILDTCNDFLDGGFDSLLVSVKQGSVISNSVGLSVVPLDKSEKDLKIVWIADEGNHKKKMFAELLQSFFKEQLHSR</sequence>
<reference evidence="2" key="1">
    <citation type="submission" date="2016-01" db="EMBL/GenBank/DDBJ databases">
        <authorList>
            <person name="Mitreva M."/>
            <person name="Pepin K.H."/>
            <person name="Mihindukulasuriya K.A."/>
            <person name="Fulton R."/>
            <person name="Fronick C."/>
            <person name="O'Laughlin M."/>
            <person name="Miner T."/>
            <person name="Herter B."/>
            <person name="Rosa B.A."/>
            <person name="Cordes M."/>
            <person name="Tomlinson C."/>
            <person name="Wollam A."/>
            <person name="Palsikar V.B."/>
            <person name="Mardis E.R."/>
            <person name="Wilson R.K."/>
        </authorList>
    </citation>
    <scope>NUCLEOTIDE SEQUENCE [LARGE SCALE GENOMIC DNA]</scope>
    <source>
        <strain evidence="2">KA00274</strain>
    </source>
</reference>
<dbReference type="AlphaFoldDB" id="A0A133YAD7"/>
<dbReference type="Gene3D" id="3.40.190.10">
    <property type="entry name" value="Periplasmic binding protein-like II"/>
    <property type="match status" value="1"/>
</dbReference>
<organism evidence="1 2">
    <name type="scientific">Amygdalobacter nucleatus</name>
    <dbReference type="NCBI Taxonomy" id="3029274"/>
    <lineage>
        <taxon>Bacteria</taxon>
        <taxon>Bacillati</taxon>
        <taxon>Bacillota</taxon>
        <taxon>Clostridia</taxon>
        <taxon>Eubacteriales</taxon>
        <taxon>Oscillospiraceae</taxon>
        <taxon>Amygdalobacter</taxon>
    </lineage>
</organism>
<accession>A0A133YAD7</accession>
<name>A0A133YAD7_9FIRM</name>
<evidence type="ECO:0008006" key="3">
    <source>
        <dbReference type="Google" id="ProtNLM"/>
    </source>
</evidence>
<dbReference type="STRING" id="1497955.HMPREF1872_00934"/>
<dbReference type="RefSeq" id="WP_066714312.1">
    <property type="nucleotide sequence ID" value="NZ_CP118869.1"/>
</dbReference>
<evidence type="ECO:0000313" key="2">
    <source>
        <dbReference type="Proteomes" id="UP000070080"/>
    </source>
</evidence>
<dbReference type="EMBL" id="LSCV01000031">
    <property type="protein sequence ID" value="KXB40124.1"/>
    <property type="molecule type" value="Genomic_DNA"/>
</dbReference>
<dbReference type="Proteomes" id="UP000070080">
    <property type="component" value="Unassembled WGS sequence"/>
</dbReference>